<evidence type="ECO:0000313" key="2">
    <source>
        <dbReference type="EMBL" id="SHL55142.1"/>
    </source>
</evidence>
<evidence type="ECO:0000256" key="1">
    <source>
        <dbReference type="PIRSR" id="PIRSR605502-1"/>
    </source>
</evidence>
<organism evidence="2 3">
    <name type="scientific">Anaerocolumna jejuensis DSM 15929</name>
    <dbReference type="NCBI Taxonomy" id="1121322"/>
    <lineage>
        <taxon>Bacteria</taxon>
        <taxon>Bacillati</taxon>
        <taxon>Bacillota</taxon>
        <taxon>Clostridia</taxon>
        <taxon>Lachnospirales</taxon>
        <taxon>Lachnospiraceae</taxon>
        <taxon>Anaerocolumna</taxon>
    </lineage>
</organism>
<dbReference type="Gene3D" id="1.10.4080.10">
    <property type="entry name" value="ADP-ribosylation/Crystallin J1"/>
    <property type="match status" value="1"/>
</dbReference>
<evidence type="ECO:0000313" key="3">
    <source>
        <dbReference type="Proteomes" id="UP000184386"/>
    </source>
</evidence>
<dbReference type="EMBL" id="FRAC01000037">
    <property type="protein sequence ID" value="SHL55142.1"/>
    <property type="molecule type" value="Genomic_DNA"/>
</dbReference>
<feature type="binding site" evidence="1">
    <location>
        <position position="309"/>
    </location>
    <ligand>
        <name>Mg(2+)</name>
        <dbReference type="ChEBI" id="CHEBI:18420"/>
        <label>1</label>
    </ligand>
</feature>
<feature type="binding site" evidence="1">
    <location>
        <position position="81"/>
    </location>
    <ligand>
        <name>Mg(2+)</name>
        <dbReference type="ChEBI" id="CHEBI:18420"/>
        <label>1</label>
    </ligand>
</feature>
<comment type="cofactor">
    <cofactor evidence="1">
        <name>Mg(2+)</name>
        <dbReference type="ChEBI" id="CHEBI:18420"/>
    </cofactor>
    <text evidence="1">Binds 2 magnesium ions per subunit.</text>
</comment>
<dbReference type="InterPro" id="IPR005502">
    <property type="entry name" value="Ribosyl_crysJ1"/>
</dbReference>
<dbReference type="GO" id="GO:0016787">
    <property type="term" value="F:hydrolase activity"/>
    <property type="evidence" value="ECO:0007669"/>
    <property type="project" value="UniProtKB-KW"/>
</dbReference>
<dbReference type="RefSeq" id="WP_073280060.1">
    <property type="nucleotide sequence ID" value="NZ_FRAC01000037.1"/>
</dbReference>
<dbReference type="GO" id="GO:0046872">
    <property type="term" value="F:metal ion binding"/>
    <property type="evidence" value="ECO:0007669"/>
    <property type="project" value="UniProtKB-KW"/>
</dbReference>
<keyword evidence="2" id="KW-0378">Hydrolase</keyword>
<keyword evidence="1" id="KW-0479">Metal-binding</keyword>
<dbReference type="OrthoDB" id="9761704at2"/>
<proteinExistence type="predicted"/>
<dbReference type="SUPFAM" id="SSF101478">
    <property type="entry name" value="ADP-ribosylglycohydrolase"/>
    <property type="match status" value="1"/>
</dbReference>
<feature type="binding site" evidence="1">
    <location>
        <position position="307"/>
    </location>
    <ligand>
        <name>Mg(2+)</name>
        <dbReference type="ChEBI" id="CHEBI:18420"/>
        <label>1</label>
    </ligand>
</feature>
<dbReference type="AlphaFoldDB" id="A0A1M7BJF2"/>
<dbReference type="Proteomes" id="UP000184386">
    <property type="component" value="Unassembled WGS sequence"/>
</dbReference>
<keyword evidence="1" id="KW-0460">Magnesium</keyword>
<dbReference type="STRING" id="1121322.SAMN02745136_05152"/>
<sequence length="545" mass="62221">MPQQDSFNWFYCGSIADWSFGGPAVCDGVNMKSNQYHDKVLGCWMGKNIGGTLGMPMEWERCKNNITYYTNELKGEPLPNDDLDIQILWLLALEDKGIHIDSKVMGEYFNEFMVFTHAEYGIAKTNLRTGFLPPVTGSFNNKFKDSCGSYIRSEIWACLFPGYPELAAKYAFEDAIVDHGDGEGVYAEVFIAAMESAAFYLKDIRKLIDIGLSYIPAECAVSTGIRKALETFDAGMDEEETRDYIMQNFIGHLEWHYISEEDEKKGYGNGEMGWDVPSNIMIIIYGLLFGKGDFEKSILTAVHYGEDTDCTAGTIASIFGIMYGYEFFEKKWIDPIGHKIVTCSIDPFRMAGRIPATIEDLTDRVILLKDAASKEFHLVLAEQMDLEVFYAKEYFKNIYDEMHTVKFEFPYLNVRLDYCGEPVIRKDEPKKIKFILTNTSESVTSDRVNVYLYGRDGCEILPQNECSVFLTMAHMGAGIKEMEYEINATGLLKPVYRFVAEFIYEENKNRHVMHVPFVLVSQTGIVREVKWEKRGPRSINNLPRL</sequence>
<protein>
    <submittedName>
        <fullName evidence="2">ADP-ribosylglycohydrolase</fullName>
    </submittedName>
</protein>
<keyword evidence="3" id="KW-1185">Reference proteome</keyword>
<name>A0A1M7BJF2_9FIRM</name>
<dbReference type="Pfam" id="PF03747">
    <property type="entry name" value="ADP_ribosyl_GH"/>
    <property type="match status" value="1"/>
</dbReference>
<dbReference type="InterPro" id="IPR036705">
    <property type="entry name" value="Ribosyl_crysJ1_sf"/>
</dbReference>
<feature type="binding site" evidence="1">
    <location>
        <position position="82"/>
    </location>
    <ligand>
        <name>Mg(2+)</name>
        <dbReference type="ChEBI" id="CHEBI:18420"/>
        <label>1</label>
    </ligand>
</feature>
<reference evidence="2 3" key="1">
    <citation type="submission" date="2016-11" db="EMBL/GenBank/DDBJ databases">
        <authorList>
            <person name="Jaros S."/>
            <person name="Januszkiewicz K."/>
            <person name="Wedrychowicz H."/>
        </authorList>
    </citation>
    <scope>NUCLEOTIDE SEQUENCE [LARGE SCALE GENOMIC DNA]</scope>
    <source>
        <strain evidence="2 3">DSM 15929</strain>
    </source>
</reference>
<accession>A0A1M7BJF2</accession>
<gene>
    <name evidence="2" type="ORF">SAMN02745136_05152</name>
</gene>